<dbReference type="EMBL" id="CP034587">
    <property type="protein sequence ID" value="AZQ74356.1"/>
    <property type="molecule type" value="Genomic_DNA"/>
</dbReference>
<reference evidence="1 2" key="1">
    <citation type="submission" date="2018-12" db="EMBL/GenBank/DDBJ databases">
        <title>The whole draft genome of Streptomyce luteoverticillatus CGMCC 15060.</title>
        <authorList>
            <person name="Feng Z."/>
            <person name="Chen G."/>
            <person name="Zhang J."/>
            <person name="Zhu H."/>
            <person name="Yu X."/>
            <person name="Zhang W."/>
            <person name="Zhang X."/>
        </authorList>
    </citation>
    <scope>NUCLEOTIDE SEQUENCE [LARGE SCALE GENOMIC DNA]</scope>
    <source>
        <strain evidence="1 2">CGMCC 15060</strain>
    </source>
</reference>
<organism evidence="1 2">
    <name type="scientific">Streptomyces luteoverticillatus</name>
    <name type="common">Streptoverticillium luteoverticillatus</name>
    <dbReference type="NCBI Taxonomy" id="66425"/>
    <lineage>
        <taxon>Bacteria</taxon>
        <taxon>Bacillati</taxon>
        <taxon>Actinomycetota</taxon>
        <taxon>Actinomycetes</taxon>
        <taxon>Kitasatosporales</taxon>
        <taxon>Streptomycetaceae</taxon>
        <taxon>Streptomyces</taxon>
    </lineage>
</organism>
<sequence>MTMQPDLDITFLDHLRPKATAGTYKVVVDQALKKSGGGSLDPSNAAISTEKAFEIRAPQFVLDRGSLHAFYPAPGASGDFTRVLPHITLSRAPLPWEREQRWSRASRRAPWLALLVFREGELPDDPEALGEGVQRSVPDLVTPGDRILGPELTDLPETALAGKCTTIDVPVALFSALVPREEEMYYLAHGRKVTEPRLLADGEMFTKGEFSVLTANRFPRDAGNYAVHLVSFEGFNGRLGPTPPPGYDHVRLASLWSWSFRCDTDAAFDAKAILENLVAPGSEKAEKLELRLVPEAATPPAPDAAQRVALERLRLGYVPVPHRVLSGERTYAWYRGPLTPVTAPPVPGGGQGGGHTTADHALIYDQEHGLFDVSYATAWTLGRTIALADPQYATEATHARRELANTAARFMARSADPVRCAAALDDPDDGRNLRALRELARDRGGRTLVDALTAPLRTPDPQLRTAAARRPRMSRADARAALAGERAQAVLSTVAARNTGTMPGWLDRLGLLRGVPFPYLVPDARMLPPESLRFFRIDEAWIDALVDGANSVGLHTSMDRRLAPLLRQATAAHRSPSSKPRAGLLIRSALVPAWPEIRIFATDKDGNALTELRRDHPDQDVLLCLFDGVPDHVVLREPGQGIHFGIDAGDQINLRQLKENAQPPLGASLTGKDFPPRTSEDTVFSAYLRRNGEDGPNGVLHLLDGEGRPGLVRSLAQAPGIDLDDLHPAQLAVQFVNAPLEQHLTVLGHQP</sequence>
<dbReference type="RefSeq" id="WP_126916859.1">
    <property type="nucleotide sequence ID" value="NZ_CP034587.1"/>
</dbReference>
<keyword evidence="2" id="KW-1185">Reference proteome</keyword>
<name>A0A3S9PPM9_STRLT</name>
<evidence type="ECO:0000313" key="1">
    <source>
        <dbReference type="EMBL" id="AZQ74356.1"/>
    </source>
</evidence>
<dbReference type="AlphaFoldDB" id="A0A3S9PPM9"/>
<dbReference type="OrthoDB" id="4846903at2"/>
<evidence type="ECO:0000313" key="2">
    <source>
        <dbReference type="Proteomes" id="UP000267900"/>
    </source>
</evidence>
<proteinExistence type="predicted"/>
<accession>A0A3S9PPM9</accession>
<gene>
    <name evidence="1" type="ORF">EKH77_26905</name>
</gene>
<protein>
    <submittedName>
        <fullName evidence="1">Uncharacterized protein</fullName>
    </submittedName>
</protein>
<dbReference type="Proteomes" id="UP000267900">
    <property type="component" value="Chromosome"/>
</dbReference>